<dbReference type="Proteomes" id="UP001174909">
    <property type="component" value="Unassembled WGS sequence"/>
</dbReference>
<feature type="domain" description="MaoC-like" evidence="1">
    <location>
        <begin position="126"/>
        <end position="230"/>
    </location>
</feature>
<dbReference type="InterPro" id="IPR029069">
    <property type="entry name" value="HotDog_dom_sf"/>
</dbReference>
<accession>A0AA35T455</accession>
<proteinExistence type="predicted"/>
<dbReference type="InterPro" id="IPR002539">
    <property type="entry name" value="MaoC-like_dom"/>
</dbReference>
<reference evidence="2" key="1">
    <citation type="submission" date="2023-03" db="EMBL/GenBank/DDBJ databases">
        <authorList>
            <person name="Steffen K."/>
            <person name="Cardenas P."/>
        </authorList>
    </citation>
    <scope>NUCLEOTIDE SEQUENCE</scope>
</reference>
<sequence length="251" mass="27914">MPDPEVRIFDYDKIEIGEELGSYEYLLTQAMLDSFRASISDPDAVFPTLAVKHDATAFAMVYEDNTGGVNAGNEVEFFNPPIPGKRIHVTGRIADKYLRRDKPYMVIEATAIDEDGRLLEKLRTYQMKKPDEDTIVQFENCGILDRQNIHNNPELAQQRLGTTYPIASGRMSVAFAAESLRRFFGPEVFNHTGSVNLKFLRPVKGGDTITVTGEVSGQEDTDEGSRVIVNLYCENQDGNRTAVGIGTAVVK</sequence>
<dbReference type="EMBL" id="CASHTH010003163">
    <property type="protein sequence ID" value="CAI8041113.1"/>
    <property type="molecule type" value="Genomic_DNA"/>
</dbReference>
<dbReference type="SUPFAM" id="SSF54637">
    <property type="entry name" value="Thioesterase/thiol ester dehydrase-isomerase"/>
    <property type="match status" value="2"/>
</dbReference>
<dbReference type="CDD" id="cd03441">
    <property type="entry name" value="R_hydratase_like"/>
    <property type="match status" value="1"/>
</dbReference>
<protein>
    <recommendedName>
        <fullName evidence="1">MaoC-like domain-containing protein</fullName>
    </recommendedName>
</protein>
<name>A0AA35T455_GEOBA</name>
<evidence type="ECO:0000313" key="2">
    <source>
        <dbReference type="EMBL" id="CAI8041113.1"/>
    </source>
</evidence>
<organism evidence="2 3">
    <name type="scientific">Geodia barretti</name>
    <name type="common">Barrett's horny sponge</name>
    <dbReference type="NCBI Taxonomy" id="519541"/>
    <lineage>
        <taxon>Eukaryota</taxon>
        <taxon>Metazoa</taxon>
        <taxon>Porifera</taxon>
        <taxon>Demospongiae</taxon>
        <taxon>Heteroscleromorpha</taxon>
        <taxon>Tetractinellida</taxon>
        <taxon>Astrophorina</taxon>
        <taxon>Geodiidae</taxon>
        <taxon>Geodia</taxon>
    </lineage>
</organism>
<keyword evidence="3" id="KW-1185">Reference proteome</keyword>
<evidence type="ECO:0000259" key="1">
    <source>
        <dbReference type="Pfam" id="PF01575"/>
    </source>
</evidence>
<dbReference type="Pfam" id="PF01575">
    <property type="entry name" value="MaoC_dehydratas"/>
    <property type="match status" value="1"/>
</dbReference>
<comment type="caution">
    <text evidence="2">The sequence shown here is derived from an EMBL/GenBank/DDBJ whole genome shotgun (WGS) entry which is preliminary data.</text>
</comment>
<evidence type="ECO:0000313" key="3">
    <source>
        <dbReference type="Proteomes" id="UP001174909"/>
    </source>
</evidence>
<gene>
    <name evidence="2" type="ORF">GBAR_LOCUS22853</name>
</gene>
<dbReference type="GO" id="GO:0018812">
    <property type="term" value="F:3-hydroxyacyl-CoA dehydratase activity"/>
    <property type="evidence" value="ECO:0007669"/>
    <property type="project" value="UniProtKB-ARBA"/>
</dbReference>
<dbReference type="AlphaFoldDB" id="A0AA35T455"/>
<dbReference type="Gene3D" id="3.10.129.10">
    <property type="entry name" value="Hotdog Thioesterase"/>
    <property type="match status" value="2"/>
</dbReference>